<dbReference type="Pfam" id="PF00275">
    <property type="entry name" value="EPSP_synthase"/>
    <property type="match status" value="1"/>
</dbReference>
<organism evidence="9 10">
    <name type="scientific">Chlamydia psittaci 99DC5</name>
    <dbReference type="NCBI Taxonomy" id="1112251"/>
    <lineage>
        <taxon>Bacteria</taxon>
        <taxon>Pseudomonadati</taxon>
        <taxon>Chlamydiota</taxon>
        <taxon>Chlamydiia</taxon>
        <taxon>Chlamydiales</taxon>
        <taxon>Chlamydiaceae</taxon>
        <taxon>Chlamydia/Chlamydophila group</taxon>
        <taxon>Chlamydia</taxon>
    </lineage>
</organism>
<evidence type="ECO:0000256" key="4">
    <source>
        <dbReference type="ARBA" id="ARBA00022679"/>
    </source>
</evidence>
<feature type="binding site" evidence="7">
    <location>
        <position position="26"/>
    </location>
    <ligand>
        <name>3-phosphoshikimate</name>
        <dbReference type="ChEBI" id="CHEBI:145989"/>
    </ligand>
</feature>
<comment type="caution">
    <text evidence="9">The sequence shown here is derived from an EMBL/GenBank/DDBJ whole genome shotgun (WGS) entry which is preliminary data.</text>
</comment>
<feature type="binding site" evidence="7">
    <location>
        <position position="334"/>
    </location>
    <ligand>
        <name>3-phosphoshikimate</name>
        <dbReference type="ChEBI" id="CHEBI:145989"/>
    </ligand>
</feature>
<dbReference type="InterPro" id="IPR001986">
    <property type="entry name" value="Enolpyruvate_Tfrase_dom"/>
</dbReference>
<comment type="similarity">
    <text evidence="2 7">Belongs to the EPSP synthase family.</text>
</comment>
<feature type="binding site" evidence="7">
    <location>
        <position position="338"/>
    </location>
    <ligand>
        <name>phosphoenolpyruvate</name>
        <dbReference type="ChEBI" id="CHEBI:58702"/>
    </ligand>
</feature>
<dbReference type="PROSITE" id="PS00885">
    <property type="entry name" value="EPSP_SYNTHASE_2"/>
    <property type="match status" value="1"/>
</dbReference>
<proteinExistence type="inferred from homology"/>
<feature type="active site" description="Proton acceptor" evidence="7">
    <location>
        <position position="307"/>
    </location>
</feature>
<feature type="binding site" evidence="7">
    <location>
        <position position="166"/>
    </location>
    <ligand>
        <name>3-phosphoshikimate</name>
        <dbReference type="ChEBI" id="CHEBI:145989"/>
    </ligand>
</feature>
<comment type="function">
    <text evidence="7">Catalyzes the transfer of the enolpyruvyl moiety of phosphoenolpyruvate (PEP) to the 5-hydroxyl of shikimate-3-phosphate (S3P) to produce enolpyruvyl shikimate-3-phosphate and inorganic phosphate.</text>
</comment>
<dbReference type="CDD" id="cd01556">
    <property type="entry name" value="EPSP_synthase"/>
    <property type="match status" value="1"/>
</dbReference>
<dbReference type="RefSeq" id="WP_014943946.1">
    <property type="nucleotide sequence ID" value="NZ_KE356190.1"/>
</dbReference>
<evidence type="ECO:0000256" key="7">
    <source>
        <dbReference type="HAMAP-Rule" id="MF_00210"/>
    </source>
</evidence>
<dbReference type="PIRSF" id="PIRSF000505">
    <property type="entry name" value="EPSPS"/>
    <property type="match status" value="1"/>
</dbReference>
<dbReference type="InterPro" id="IPR013792">
    <property type="entry name" value="RNA3'P_cycl/enolpyr_Trfase_a/b"/>
</dbReference>
<dbReference type="GO" id="GO:0003866">
    <property type="term" value="F:3-phosphoshikimate 1-carboxyvinyltransferase activity"/>
    <property type="evidence" value="ECO:0007669"/>
    <property type="project" value="UniProtKB-EC"/>
</dbReference>
<keyword evidence="4 7" id="KW-0808">Transferase</keyword>
<accession>A0ABP2X4B0</accession>
<dbReference type="SUPFAM" id="SSF55205">
    <property type="entry name" value="EPT/RTPC-like"/>
    <property type="match status" value="1"/>
</dbReference>
<gene>
    <name evidence="7 9" type="primary">aroA</name>
    <name evidence="9" type="ORF">CP99DC5_0103</name>
</gene>
<feature type="binding site" evidence="7">
    <location>
        <position position="307"/>
    </location>
    <ligand>
        <name>3-phosphoshikimate</name>
        <dbReference type="ChEBI" id="CHEBI:145989"/>
    </ligand>
</feature>
<evidence type="ECO:0000256" key="2">
    <source>
        <dbReference type="ARBA" id="ARBA00009948"/>
    </source>
</evidence>
<keyword evidence="7" id="KW-0963">Cytoplasm</keyword>
<evidence type="ECO:0000313" key="10">
    <source>
        <dbReference type="Proteomes" id="UP000014627"/>
    </source>
</evidence>
<comment type="catalytic activity">
    <reaction evidence="6">
        <text>3-phosphoshikimate + phosphoenolpyruvate = 5-O-(1-carboxyvinyl)-3-phosphoshikimate + phosphate</text>
        <dbReference type="Rhea" id="RHEA:21256"/>
        <dbReference type="ChEBI" id="CHEBI:43474"/>
        <dbReference type="ChEBI" id="CHEBI:57701"/>
        <dbReference type="ChEBI" id="CHEBI:58702"/>
        <dbReference type="ChEBI" id="CHEBI:145989"/>
        <dbReference type="EC" id="2.5.1.19"/>
    </reaction>
    <physiologicalReaction direction="left-to-right" evidence="6">
        <dbReference type="Rhea" id="RHEA:21257"/>
    </physiologicalReaction>
</comment>
<dbReference type="EC" id="2.5.1.19" evidence="7"/>
<dbReference type="Proteomes" id="UP000014627">
    <property type="component" value="Unassembled WGS sequence"/>
</dbReference>
<dbReference type="InterPro" id="IPR006264">
    <property type="entry name" value="EPSP_synthase"/>
</dbReference>
<protein>
    <recommendedName>
        <fullName evidence="7">3-phosphoshikimate 1-carboxyvinyltransferase</fullName>
        <ecNumber evidence="7">2.5.1.19</ecNumber>
    </recommendedName>
    <alternativeName>
        <fullName evidence="7">5-enolpyruvylshikimate-3-phosphate synthase</fullName>
        <shortName evidence="7">EPSP synthase</shortName>
        <shortName evidence="7">EPSPS</shortName>
    </alternativeName>
</protein>
<feature type="domain" description="Enolpyruvate transferase" evidence="8">
    <location>
        <begin position="8"/>
        <end position="414"/>
    </location>
</feature>
<dbReference type="EMBL" id="ATLC01000044">
    <property type="protein sequence ID" value="EPJ28634.1"/>
    <property type="molecule type" value="Genomic_DNA"/>
</dbReference>
<dbReference type="HAMAP" id="MF_00210">
    <property type="entry name" value="EPSP_synth"/>
    <property type="match status" value="1"/>
</dbReference>
<feature type="binding site" evidence="7">
    <location>
        <position position="120"/>
    </location>
    <ligand>
        <name>phosphoenolpyruvate</name>
        <dbReference type="ChEBI" id="CHEBI:58702"/>
    </ligand>
</feature>
<evidence type="ECO:0000256" key="6">
    <source>
        <dbReference type="ARBA" id="ARBA00044633"/>
    </source>
</evidence>
<feature type="binding site" evidence="7">
    <location>
        <position position="21"/>
    </location>
    <ligand>
        <name>3-phosphoshikimate</name>
        <dbReference type="ChEBI" id="CHEBI:145989"/>
    </ligand>
</feature>
<keyword evidence="5 7" id="KW-0057">Aromatic amino acid biosynthesis</keyword>
<sequence length="445" mass="48408">MLAYKISPSSISGRVSVPPSKSHTLRAIFWASVAQGTSIIHNALASPDSEAMIQACEQLGAKILRKSTHLEITGTSQLTLPRDTSINAGSSGIVFRFFTALAAIFSEKITITGSSQLQRRPIAPLVRALENFGATFSYEGDPYSLPFSVLGPISSGYTEVLGDDSQYASALAIACSLAEGPFSFTIINPKERPWFALTLWWLDFLAIPYVQSEDTYSFEGNARPQAFSYTVGGDFSTAAFLAAAALLSQSPHPTYLENLNIDDIQGDKELFFLLKKLGANITFENNTMIIFPSTFSGGNIDMDLFIDALPILAVLCCFATSSSYLYNARGAKDKESDRIIAITQELQKMGACIQPCHDGLLINPSPLYGASMHSHNDHRIAMALSIAAMHASGESIIYDTGCVEKTFPNFIQILNSLHANVQEHHEYISLRPAHSGQDIVRQGSR</sequence>
<dbReference type="PANTHER" id="PTHR21090:SF5">
    <property type="entry name" value="PENTAFUNCTIONAL AROM POLYPEPTIDE"/>
    <property type="match status" value="1"/>
</dbReference>
<feature type="binding site" evidence="7">
    <location>
        <position position="22"/>
    </location>
    <ligand>
        <name>3-phosphoshikimate</name>
        <dbReference type="ChEBI" id="CHEBI:145989"/>
    </ligand>
</feature>
<comment type="subunit">
    <text evidence="7">Monomer.</text>
</comment>
<dbReference type="Gene3D" id="3.65.10.10">
    <property type="entry name" value="Enolpyruvate transferase domain"/>
    <property type="match status" value="2"/>
</dbReference>
<dbReference type="InterPro" id="IPR036968">
    <property type="entry name" value="Enolpyruvate_Tfrase_sf"/>
</dbReference>
<feature type="binding site" evidence="7">
    <location>
        <position position="379"/>
    </location>
    <ligand>
        <name>phosphoenolpyruvate</name>
        <dbReference type="ChEBI" id="CHEBI:58702"/>
    </ligand>
</feature>
<evidence type="ECO:0000259" key="8">
    <source>
        <dbReference type="Pfam" id="PF00275"/>
    </source>
</evidence>
<evidence type="ECO:0000256" key="3">
    <source>
        <dbReference type="ARBA" id="ARBA00022605"/>
    </source>
</evidence>
<feature type="binding site" evidence="7">
    <location>
        <position position="166"/>
    </location>
    <ligand>
        <name>phosphoenolpyruvate</name>
        <dbReference type="ChEBI" id="CHEBI:58702"/>
    </ligand>
</feature>
<keyword evidence="3 7" id="KW-0028">Amino-acid biosynthesis</keyword>
<reference evidence="9 10" key="1">
    <citation type="submission" date="2013-04" db="EMBL/GenBank/DDBJ databases">
        <title>Genome sequence of Chlamydia psittaci 99DC5.</title>
        <authorList>
            <person name="Huot-Creasy H."/>
            <person name="McCracken C.L."/>
            <person name="Humphries M."/>
            <person name="Sachse K."/>
            <person name="Laroucau K."/>
            <person name="Bavoil P."/>
            <person name="Myers G.S."/>
        </authorList>
    </citation>
    <scope>NUCLEOTIDE SEQUENCE [LARGE SCALE GENOMIC DNA]</scope>
    <source>
        <strain evidence="9 10">99DC5</strain>
    </source>
</reference>
<evidence type="ECO:0000256" key="5">
    <source>
        <dbReference type="ARBA" id="ARBA00023141"/>
    </source>
</evidence>
<name>A0ABP2X4B0_CHLPS</name>
<dbReference type="InterPro" id="IPR023193">
    <property type="entry name" value="EPSP_synthase_CS"/>
</dbReference>
<comment type="caution">
    <text evidence="7">Lacks conserved residue(s) required for the propagation of feature annotation.</text>
</comment>
<dbReference type="PANTHER" id="PTHR21090">
    <property type="entry name" value="AROM/DEHYDROQUINATE SYNTHASE"/>
    <property type="match status" value="1"/>
</dbReference>
<dbReference type="NCBIfam" id="TIGR01356">
    <property type="entry name" value="aroA"/>
    <property type="match status" value="1"/>
</dbReference>
<feature type="binding site" evidence="7">
    <location>
        <position position="92"/>
    </location>
    <ligand>
        <name>phosphoenolpyruvate</name>
        <dbReference type="ChEBI" id="CHEBI:58702"/>
    </ligand>
</feature>
<comment type="pathway">
    <text evidence="1 7">Metabolic intermediate biosynthesis; chorismate biosynthesis; chorismate from D-erythrose 4-phosphate and phosphoenolpyruvate: step 6/7.</text>
</comment>
<evidence type="ECO:0000313" key="9">
    <source>
        <dbReference type="EMBL" id="EPJ28634.1"/>
    </source>
</evidence>
<keyword evidence="10" id="KW-1185">Reference proteome</keyword>
<feature type="binding site" evidence="7">
    <location>
        <position position="21"/>
    </location>
    <ligand>
        <name>phosphoenolpyruvate</name>
        <dbReference type="ChEBI" id="CHEBI:58702"/>
    </ligand>
</feature>
<evidence type="ECO:0000256" key="1">
    <source>
        <dbReference type="ARBA" id="ARBA00004811"/>
    </source>
</evidence>
<feature type="binding site" evidence="7">
    <location>
        <position position="165"/>
    </location>
    <ligand>
        <name>3-phosphoshikimate</name>
        <dbReference type="ChEBI" id="CHEBI:145989"/>
    </ligand>
</feature>
<feature type="binding site" evidence="7">
    <location>
        <position position="405"/>
    </location>
    <ligand>
        <name>phosphoenolpyruvate</name>
        <dbReference type="ChEBI" id="CHEBI:58702"/>
    </ligand>
</feature>
<comment type="subcellular location">
    <subcellularLocation>
        <location evidence="7">Cytoplasm</location>
    </subcellularLocation>
</comment>